<keyword evidence="4" id="KW-0833">Ubl conjugation pathway</keyword>
<keyword evidence="2" id="KW-1017">Isopeptide bond</keyword>
<comment type="similarity">
    <text evidence="5">Belongs to the URM1 family.</text>
</comment>
<keyword evidence="3 5" id="KW-0819">tRNA processing</keyword>
<evidence type="ECO:0000256" key="2">
    <source>
        <dbReference type="ARBA" id="ARBA00022499"/>
    </source>
</evidence>
<dbReference type="HAMAP" id="MF_03048">
    <property type="entry name" value="Urm1"/>
    <property type="match status" value="1"/>
</dbReference>
<dbReference type="InterPro" id="IPR016155">
    <property type="entry name" value="Mopterin_synth/thiamin_S_b"/>
</dbReference>
<dbReference type="CDD" id="cd01764">
    <property type="entry name" value="Ubl_Urm1"/>
    <property type="match status" value="1"/>
</dbReference>
<evidence type="ECO:0000256" key="3">
    <source>
        <dbReference type="ARBA" id="ARBA00022694"/>
    </source>
</evidence>
<dbReference type="InterPro" id="IPR015221">
    <property type="entry name" value="Urm1"/>
</dbReference>
<dbReference type="Proteomes" id="UP000030758">
    <property type="component" value="Unassembled WGS sequence"/>
</dbReference>
<gene>
    <name evidence="6" type="ORF">M513_06079</name>
    <name evidence="7" type="ORF">M514_06079</name>
</gene>
<accession>A0A085M6W7</accession>
<dbReference type="EMBL" id="KL367492">
    <property type="protein sequence ID" value="KFD69908.1"/>
    <property type="molecule type" value="Genomic_DNA"/>
</dbReference>
<dbReference type="GO" id="GO:0005737">
    <property type="term" value="C:cytoplasm"/>
    <property type="evidence" value="ECO:0007669"/>
    <property type="project" value="UniProtKB-SubCell"/>
</dbReference>
<name>A0A085M6W7_9BILA</name>
<dbReference type="Gene3D" id="3.10.20.30">
    <property type="match status" value="1"/>
</dbReference>
<dbReference type="GO" id="GO:0034227">
    <property type="term" value="P:tRNA thio-modification"/>
    <property type="evidence" value="ECO:0007669"/>
    <property type="project" value="InterPro"/>
</dbReference>
<evidence type="ECO:0000256" key="4">
    <source>
        <dbReference type="ARBA" id="ARBA00022786"/>
    </source>
</evidence>
<reference evidence="6 8" key="1">
    <citation type="journal article" date="2014" name="Nat. Genet.">
        <title>Genome and transcriptome of the porcine whipworm Trichuris suis.</title>
        <authorList>
            <person name="Jex A.R."/>
            <person name="Nejsum P."/>
            <person name="Schwarz E.M."/>
            <person name="Hu L."/>
            <person name="Young N.D."/>
            <person name="Hall R.S."/>
            <person name="Korhonen P.K."/>
            <person name="Liao S."/>
            <person name="Thamsborg S."/>
            <person name="Xia J."/>
            <person name="Xu P."/>
            <person name="Wang S."/>
            <person name="Scheerlinck J.P."/>
            <person name="Hofmann A."/>
            <person name="Sternberg P.W."/>
            <person name="Wang J."/>
            <person name="Gasser R.B."/>
        </authorList>
    </citation>
    <scope>NUCLEOTIDE SEQUENCE [LARGE SCALE GENOMIC DNA]</scope>
    <source>
        <strain evidence="7">DCEP-RM93F</strain>
        <strain evidence="6">DCEP-RM93M</strain>
    </source>
</reference>
<dbReference type="Proteomes" id="UP000030764">
    <property type="component" value="Unassembled WGS sequence"/>
</dbReference>
<proteinExistence type="inferred from homology"/>
<evidence type="ECO:0000313" key="8">
    <source>
        <dbReference type="Proteomes" id="UP000030764"/>
    </source>
</evidence>
<dbReference type="InterPro" id="IPR012675">
    <property type="entry name" value="Beta-grasp_dom_sf"/>
</dbReference>
<dbReference type="SUPFAM" id="SSF54285">
    <property type="entry name" value="MoaD/ThiS"/>
    <property type="match status" value="1"/>
</dbReference>
<dbReference type="PANTHER" id="PTHR14986">
    <property type="entry name" value="RURM1 PROTEIN"/>
    <property type="match status" value="1"/>
</dbReference>
<dbReference type="EMBL" id="KL363221">
    <property type="protein sequence ID" value="KFD52963.1"/>
    <property type="molecule type" value="Genomic_DNA"/>
</dbReference>
<feature type="non-terminal residue" evidence="6">
    <location>
        <position position="104"/>
    </location>
</feature>
<evidence type="ECO:0000313" key="7">
    <source>
        <dbReference type="EMBL" id="KFD69908.1"/>
    </source>
</evidence>
<evidence type="ECO:0000256" key="1">
    <source>
        <dbReference type="ARBA" id="ARBA00022490"/>
    </source>
</evidence>
<dbReference type="UniPathway" id="UPA00988"/>
<comment type="pathway">
    <text evidence="5">tRNA modification; 5-methoxycarbonylmethyl-2-thiouridine-tRNA biosynthesis.</text>
</comment>
<dbReference type="PIRSF" id="PIRSF037379">
    <property type="entry name" value="Ubiquitin-related_modifier_1"/>
    <property type="match status" value="1"/>
</dbReference>
<dbReference type="Pfam" id="PF09138">
    <property type="entry name" value="Urm1"/>
    <property type="match status" value="1"/>
</dbReference>
<evidence type="ECO:0000256" key="5">
    <source>
        <dbReference type="RuleBase" id="RU361182"/>
    </source>
</evidence>
<organism evidence="6 8">
    <name type="scientific">Trichuris suis</name>
    <name type="common">pig whipworm</name>
    <dbReference type="NCBI Taxonomy" id="68888"/>
    <lineage>
        <taxon>Eukaryota</taxon>
        <taxon>Metazoa</taxon>
        <taxon>Ecdysozoa</taxon>
        <taxon>Nematoda</taxon>
        <taxon>Enoplea</taxon>
        <taxon>Dorylaimia</taxon>
        <taxon>Trichinellida</taxon>
        <taxon>Trichuridae</taxon>
        <taxon>Trichuris</taxon>
    </lineage>
</organism>
<dbReference type="AlphaFoldDB" id="A0A085M6W7"/>
<keyword evidence="8" id="KW-1185">Reference proteome</keyword>
<evidence type="ECO:0000313" key="6">
    <source>
        <dbReference type="EMBL" id="KFD52963.1"/>
    </source>
</evidence>
<keyword evidence="1 5" id="KW-0963">Cytoplasm</keyword>
<sequence>MSGVNIQVEFLGGSELLLKDHKKVHDIALPSEEGENHSWTVGRLLPWIKKTMLGDKAEMLIRDETVRPGVLVLINEVDWELKNRHDYVIQPNDKITFISTLHGG</sequence>
<protein>
    <recommendedName>
        <fullName evidence="5">Ubiquitin-related modifier 1</fullName>
    </recommendedName>
</protein>
<comment type="subcellular location">
    <subcellularLocation>
        <location evidence="5">Cytoplasm</location>
    </subcellularLocation>
</comment>